<accession>A0A6L3MJX1</accession>
<comment type="caution">
    <text evidence="1">The sequence shown here is derived from an EMBL/GenBank/DDBJ whole genome shotgun (WGS) entry which is preliminary data.</text>
</comment>
<feature type="non-terminal residue" evidence="1">
    <location>
        <position position="140"/>
    </location>
</feature>
<proteinExistence type="predicted"/>
<gene>
    <name evidence="1" type="ORF">F7R13_36295</name>
</gene>
<dbReference type="EMBL" id="VZOL01001494">
    <property type="protein sequence ID" value="KAB0630685.1"/>
    <property type="molecule type" value="Genomic_DNA"/>
</dbReference>
<keyword evidence="1" id="KW-0418">Kinase</keyword>
<dbReference type="AlphaFoldDB" id="A0A6L3MJX1"/>
<reference evidence="1 2" key="1">
    <citation type="submission" date="2019-09" db="EMBL/GenBank/DDBJ databases">
        <title>Draft genome sequences of 48 bacterial type strains from the CCUG.</title>
        <authorList>
            <person name="Tunovic T."/>
            <person name="Pineiro-Iglesias B."/>
            <person name="Unosson C."/>
            <person name="Inganas E."/>
            <person name="Ohlen M."/>
            <person name="Cardew S."/>
            <person name="Jensie-Markopoulos S."/>
            <person name="Salva-Serra F."/>
            <person name="Jaen-Luchoro D."/>
            <person name="Karlsson R."/>
            <person name="Svensson-Stadler L."/>
            <person name="Chun J."/>
            <person name="Moore E."/>
        </authorList>
    </citation>
    <scope>NUCLEOTIDE SEQUENCE [LARGE SCALE GENOMIC DNA]</scope>
    <source>
        <strain evidence="1 2">CCUG 65687</strain>
    </source>
</reference>
<evidence type="ECO:0000313" key="1">
    <source>
        <dbReference type="EMBL" id="KAB0630685.1"/>
    </source>
</evidence>
<name>A0A6L3MJX1_9BURK</name>
<keyword evidence="1" id="KW-0808">Transferase</keyword>
<sequence length="140" mass="14988">MLALADLSPAQPAASYGRALEMASDMSYRVGAYVAKQEADRAIAGYAYDPNRHFALVIPQPQPADPLATVGAADVAALLDKLAPDLGPAPPGRYVWHAPAYDPIQRRDVFRLVGTAYDAGQPRMVFVSTLPAGLLRERLA</sequence>
<protein>
    <submittedName>
        <fullName evidence="1">Sensor histidine kinase</fullName>
    </submittedName>
</protein>
<organism evidence="1 2">
    <name type="scientific">Burkholderia territorii</name>
    <dbReference type="NCBI Taxonomy" id="1503055"/>
    <lineage>
        <taxon>Bacteria</taxon>
        <taxon>Pseudomonadati</taxon>
        <taxon>Pseudomonadota</taxon>
        <taxon>Betaproteobacteria</taxon>
        <taxon>Burkholderiales</taxon>
        <taxon>Burkholderiaceae</taxon>
        <taxon>Burkholderia</taxon>
        <taxon>Burkholderia cepacia complex</taxon>
    </lineage>
</organism>
<evidence type="ECO:0000313" key="2">
    <source>
        <dbReference type="Proteomes" id="UP000473571"/>
    </source>
</evidence>
<dbReference type="Proteomes" id="UP000473571">
    <property type="component" value="Unassembled WGS sequence"/>
</dbReference>
<dbReference type="GO" id="GO:0016301">
    <property type="term" value="F:kinase activity"/>
    <property type="evidence" value="ECO:0007669"/>
    <property type="project" value="UniProtKB-KW"/>
</dbReference>